<protein>
    <submittedName>
        <fullName evidence="2">Uncharacterized protein</fullName>
    </submittedName>
</protein>
<evidence type="ECO:0000313" key="2">
    <source>
        <dbReference type="EMBL" id="KAK2723812.1"/>
    </source>
</evidence>
<keyword evidence="3" id="KW-1185">Reference proteome</keyword>
<evidence type="ECO:0000256" key="1">
    <source>
        <dbReference type="SAM" id="MobiDB-lite"/>
    </source>
</evidence>
<comment type="caution">
    <text evidence="2">The sequence shown here is derived from an EMBL/GenBank/DDBJ whole genome shotgun (WGS) entry which is preliminary data.</text>
</comment>
<feature type="compositionally biased region" description="Basic and acidic residues" evidence="1">
    <location>
        <begin position="212"/>
        <end position="221"/>
    </location>
</feature>
<proteinExistence type="predicted"/>
<sequence>MNISLKNLEVEIFALLCTNGTQSIVENSERLPPESMMKIGQTLNQKGGLVCYAELHPNDGFDGSMFEGLVFPHGGEIIIAPSEQHFKLLSSSHLVVPFVIEFLLQQYDLRLELTNDYLNVTEDFIEKGMKVKEDIKILKWIDFIQKQKCLVVSEIKVLSDGIQEFNTLTDGATNQVEAGETNPIPCTTRVYGQNHTLSEAEDFEVPNNQRRTTSDDSASKIQKKEALVERMDTRAKKRLTEEDIIKMFEENYDISSAFDTQNDDDYRHQMTSRKTLFQIKSHHQKKAQMKRQSWPCYKRPQTIKKYVVTIVGVTKTHFFGNVEAYIDEGHTSHWYGGSEIREGVCQDTIENLYEFYCQTLKKFLSGETNTDISFLKLTVNKELKRKAERLLLLREMAALTPLPEKIADTTTPFSEDELSWYNLEISWVH</sequence>
<dbReference type="EMBL" id="JAVRJZ010000004">
    <property type="protein sequence ID" value="KAK2723812.1"/>
    <property type="molecule type" value="Genomic_DNA"/>
</dbReference>
<feature type="region of interest" description="Disordered" evidence="1">
    <location>
        <begin position="197"/>
        <end position="221"/>
    </location>
</feature>
<accession>A0AA88INC7</accession>
<feature type="non-terminal residue" evidence="2">
    <location>
        <position position="1"/>
    </location>
</feature>
<gene>
    <name evidence="2" type="ORF">QYM36_002231</name>
</gene>
<name>A0AA88INC7_ARTSF</name>
<organism evidence="2 3">
    <name type="scientific">Artemia franciscana</name>
    <name type="common">Brine shrimp</name>
    <name type="synonym">Artemia sanfranciscana</name>
    <dbReference type="NCBI Taxonomy" id="6661"/>
    <lineage>
        <taxon>Eukaryota</taxon>
        <taxon>Metazoa</taxon>
        <taxon>Ecdysozoa</taxon>
        <taxon>Arthropoda</taxon>
        <taxon>Crustacea</taxon>
        <taxon>Branchiopoda</taxon>
        <taxon>Anostraca</taxon>
        <taxon>Artemiidae</taxon>
        <taxon>Artemia</taxon>
    </lineage>
</organism>
<dbReference type="AlphaFoldDB" id="A0AA88INC7"/>
<reference evidence="2" key="1">
    <citation type="submission" date="2023-07" db="EMBL/GenBank/DDBJ databases">
        <title>Chromosome-level genome assembly of Artemia franciscana.</title>
        <authorList>
            <person name="Jo E."/>
        </authorList>
    </citation>
    <scope>NUCLEOTIDE SEQUENCE</scope>
    <source>
        <tissue evidence="2">Whole body</tissue>
    </source>
</reference>
<dbReference type="Proteomes" id="UP001187531">
    <property type="component" value="Unassembled WGS sequence"/>
</dbReference>
<evidence type="ECO:0000313" key="3">
    <source>
        <dbReference type="Proteomes" id="UP001187531"/>
    </source>
</evidence>